<keyword evidence="3" id="KW-1185">Reference proteome</keyword>
<dbReference type="EMBL" id="JAVRRJ010000006">
    <property type="protein sequence ID" value="KAK5083957.1"/>
    <property type="molecule type" value="Genomic_DNA"/>
</dbReference>
<dbReference type="AlphaFoldDB" id="A0AAN7YFN7"/>
<evidence type="ECO:0000313" key="3">
    <source>
        <dbReference type="Proteomes" id="UP001309876"/>
    </source>
</evidence>
<comment type="caution">
    <text evidence="2">The sequence shown here is derived from an EMBL/GenBank/DDBJ whole genome shotgun (WGS) entry which is preliminary data.</text>
</comment>
<name>A0AAN7YFN7_9EURO</name>
<accession>A0AAN7YFN7</accession>
<proteinExistence type="predicted"/>
<evidence type="ECO:0000313" key="2">
    <source>
        <dbReference type="EMBL" id="KAK5083957.1"/>
    </source>
</evidence>
<organism evidence="2 3">
    <name type="scientific">Lithohypha guttulata</name>
    <dbReference type="NCBI Taxonomy" id="1690604"/>
    <lineage>
        <taxon>Eukaryota</taxon>
        <taxon>Fungi</taxon>
        <taxon>Dikarya</taxon>
        <taxon>Ascomycota</taxon>
        <taxon>Pezizomycotina</taxon>
        <taxon>Eurotiomycetes</taxon>
        <taxon>Chaetothyriomycetidae</taxon>
        <taxon>Chaetothyriales</taxon>
        <taxon>Trichomeriaceae</taxon>
        <taxon>Lithohypha</taxon>
    </lineage>
</organism>
<evidence type="ECO:0000256" key="1">
    <source>
        <dbReference type="SAM" id="MobiDB-lite"/>
    </source>
</evidence>
<protein>
    <submittedName>
        <fullName evidence="2">Uncharacterized protein</fullName>
    </submittedName>
</protein>
<dbReference type="Proteomes" id="UP001309876">
    <property type="component" value="Unassembled WGS sequence"/>
</dbReference>
<reference evidence="2 3" key="1">
    <citation type="submission" date="2023-08" db="EMBL/GenBank/DDBJ databases">
        <title>Black Yeasts Isolated from many extreme environments.</title>
        <authorList>
            <person name="Coleine C."/>
            <person name="Stajich J.E."/>
            <person name="Selbmann L."/>
        </authorList>
    </citation>
    <scope>NUCLEOTIDE SEQUENCE [LARGE SCALE GENOMIC DNA]</scope>
    <source>
        <strain evidence="2 3">CCFEE 5910</strain>
    </source>
</reference>
<sequence>MANLVSAWDDMTADLALVPDRTPRLDLADMLGIYFSLYPKKSDMRTPYFQRQWKSTYNAAGYRRQLAIMLTYETEMSRRLSVVASRVRALTASTTEEPAMDAHQSVSIQSSTVRSEQSVRNVVGTRKRKRDTENSDEEVIPAIKKAKALTQDSPQTGGTCIGAPVLQGDTIANPEECQDEPKSMLRACFDDTDIAAIQGLHNRMVVVMATTVELIQKLEEIDRLLDKHLFANCNENNSGRKNLTTDLTRDICSLHARGRYFISHIDTLAHRLLGYLTVHNACLATAIHASDEEIGETPSHETENELWWEQSEKGAIHYWLWATTLLLDKPEHHVHKV</sequence>
<feature type="region of interest" description="Disordered" evidence="1">
    <location>
        <begin position="98"/>
        <end position="139"/>
    </location>
</feature>
<gene>
    <name evidence="2" type="ORF">LTR05_006464</name>
</gene>
<feature type="compositionally biased region" description="Polar residues" evidence="1">
    <location>
        <begin position="104"/>
        <end position="120"/>
    </location>
</feature>